<dbReference type="GO" id="GO:0005507">
    <property type="term" value="F:copper ion binding"/>
    <property type="evidence" value="ECO:0007669"/>
    <property type="project" value="InterPro"/>
</dbReference>
<evidence type="ECO:0000259" key="6">
    <source>
        <dbReference type="Pfam" id="PF07731"/>
    </source>
</evidence>
<dbReference type="InterPro" id="IPR002355">
    <property type="entry name" value="Cu_oxidase_Cu_BS"/>
</dbReference>
<evidence type="ECO:0000256" key="4">
    <source>
        <dbReference type="SAM" id="Phobius"/>
    </source>
</evidence>
<dbReference type="PANTHER" id="PTHR11709">
    <property type="entry name" value="MULTI-COPPER OXIDASE"/>
    <property type="match status" value="1"/>
</dbReference>
<dbReference type="InterPro" id="IPR011706">
    <property type="entry name" value="Cu-oxidase_C"/>
</dbReference>
<feature type="domain" description="Plastocyanin-like" evidence="5">
    <location>
        <begin position="260"/>
        <end position="344"/>
    </location>
</feature>
<dbReference type="AlphaFoldDB" id="A0AB39TVJ2"/>
<dbReference type="CDD" id="cd13853">
    <property type="entry name" value="CuRO_1_Tth-MCO_like"/>
    <property type="match status" value="1"/>
</dbReference>
<keyword evidence="4" id="KW-0472">Membrane</keyword>
<gene>
    <name evidence="8" type="ORF">AB2U05_33625</name>
</gene>
<accession>A0AB39TVJ2</accession>
<evidence type="ECO:0000256" key="3">
    <source>
        <dbReference type="SAM" id="MobiDB-lite"/>
    </source>
</evidence>
<keyword evidence="4" id="KW-1133">Transmembrane helix</keyword>
<evidence type="ECO:0000259" key="5">
    <source>
        <dbReference type="Pfam" id="PF00394"/>
    </source>
</evidence>
<dbReference type="Pfam" id="PF07732">
    <property type="entry name" value="Cu-oxidase_3"/>
    <property type="match status" value="1"/>
</dbReference>
<keyword evidence="4" id="KW-0812">Transmembrane</keyword>
<evidence type="ECO:0000259" key="7">
    <source>
        <dbReference type="Pfam" id="PF07732"/>
    </source>
</evidence>
<dbReference type="Pfam" id="PF00394">
    <property type="entry name" value="Cu-oxidase"/>
    <property type="match status" value="1"/>
</dbReference>
<dbReference type="RefSeq" id="WP_369185290.1">
    <property type="nucleotide sequence ID" value="NZ_CP163445.1"/>
</dbReference>
<feature type="domain" description="Plastocyanin-like" evidence="6">
    <location>
        <begin position="404"/>
        <end position="524"/>
    </location>
</feature>
<dbReference type="EMBL" id="CP163445">
    <property type="protein sequence ID" value="XDQ83099.1"/>
    <property type="molecule type" value="Genomic_DNA"/>
</dbReference>
<proteinExistence type="predicted"/>
<feature type="domain" description="Plastocyanin-like" evidence="7">
    <location>
        <begin position="98"/>
        <end position="183"/>
    </location>
</feature>
<keyword evidence="1" id="KW-0479">Metal-binding</keyword>
<dbReference type="PANTHER" id="PTHR11709:SF2">
    <property type="entry name" value="MULTICOPPER OXIDASE LPR1"/>
    <property type="match status" value="1"/>
</dbReference>
<dbReference type="SUPFAM" id="SSF49503">
    <property type="entry name" value="Cupredoxins"/>
    <property type="match status" value="3"/>
</dbReference>
<dbReference type="InterPro" id="IPR011707">
    <property type="entry name" value="Cu-oxidase-like_N"/>
</dbReference>
<dbReference type="InterPro" id="IPR045087">
    <property type="entry name" value="Cu-oxidase_fam"/>
</dbReference>
<organism evidence="8">
    <name type="scientific">Streptomyces sp. Y1</name>
    <dbReference type="NCBI Taxonomy" id="3238634"/>
    <lineage>
        <taxon>Bacteria</taxon>
        <taxon>Bacillati</taxon>
        <taxon>Actinomycetota</taxon>
        <taxon>Actinomycetes</taxon>
        <taxon>Kitasatosporales</taxon>
        <taxon>Streptomycetaceae</taxon>
        <taxon>Streptomyces</taxon>
    </lineage>
</organism>
<keyword evidence="2" id="KW-0560">Oxidoreductase</keyword>
<feature type="region of interest" description="Disordered" evidence="3">
    <location>
        <begin position="41"/>
        <end position="76"/>
    </location>
</feature>
<name>A0AB39TVJ2_9ACTN</name>
<evidence type="ECO:0000313" key="8">
    <source>
        <dbReference type="EMBL" id="XDQ83099.1"/>
    </source>
</evidence>
<evidence type="ECO:0000256" key="1">
    <source>
        <dbReference type="ARBA" id="ARBA00022723"/>
    </source>
</evidence>
<dbReference type="GO" id="GO:0016491">
    <property type="term" value="F:oxidoreductase activity"/>
    <property type="evidence" value="ECO:0007669"/>
    <property type="project" value="UniProtKB-KW"/>
</dbReference>
<feature type="transmembrane region" description="Helical" evidence="4">
    <location>
        <begin position="22"/>
        <end position="41"/>
    </location>
</feature>
<dbReference type="CDD" id="cd13900">
    <property type="entry name" value="CuRO_3_Tth-MCO_like"/>
    <property type="match status" value="1"/>
</dbReference>
<dbReference type="InterPro" id="IPR008972">
    <property type="entry name" value="Cupredoxin"/>
</dbReference>
<sequence length="526" mass="55850">MSHDIGGAAGPRRRQARRTGRVIHAAAGVAVLLSAAIGAQARADATRPPSTAEQEKGMRAGTPFQEPATADATAADGESVTVTLGATRSLFDVSGRPVHGATYTGSFVAPTIRVNPGSTITVRLVNELPVATNLHFHGLHVSPEGQSDDPFLCVAPGRSTTYRLAVPAGHPQGTFWYHSHAMGPSCPDPAAPSAPGTPGDVENQVFAGLSGALLVGDDRTLLPPELRQVTAHTLVLKDVQLDPAGRIVQNTATTSIDSGNPTVRLVNGRLRPVLEMRPDETQLWRLVNAGADIFYRLHLDGHRFTVVGEDGTPVARVTTADTLLLPPGKRYDVLVTADPHPTRTTLRTTAYSNGPQGDAYPDTELATVAVTGAPVHRLPDVTGALPTAPADLAAAPVARRRTVDLTESADGNTFYINGKRFTDGSSVFATPARLGTVEEWTIRNHSGEDHPIHLHTTSFQVVSVQGAPQPYTHRQDTVPVPHAVDGTPGTTVIRVAFADYPGRWMFHCHIAAHEDHGMMSYLDVVP</sequence>
<dbReference type="Pfam" id="PF07731">
    <property type="entry name" value="Cu-oxidase_2"/>
    <property type="match status" value="1"/>
</dbReference>
<protein>
    <submittedName>
        <fullName evidence="8">Multicopper oxidase family protein</fullName>
    </submittedName>
</protein>
<evidence type="ECO:0000256" key="2">
    <source>
        <dbReference type="ARBA" id="ARBA00023002"/>
    </source>
</evidence>
<dbReference type="PROSITE" id="PS00080">
    <property type="entry name" value="MULTICOPPER_OXIDASE2"/>
    <property type="match status" value="1"/>
</dbReference>
<dbReference type="InterPro" id="IPR001117">
    <property type="entry name" value="Cu-oxidase_2nd"/>
</dbReference>
<reference evidence="8" key="1">
    <citation type="submission" date="2024-07" db="EMBL/GenBank/DDBJ databases">
        <authorList>
            <person name="Yu S.T."/>
        </authorList>
    </citation>
    <scope>NUCLEOTIDE SEQUENCE</scope>
    <source>
        <strain evidence="8">Y1</strain>
    </source>
</reference>
<dbReference type="Gene3D" id="2.60.40.420">
    <property type="entry name" value="Cupredoxins - blue copper proteins"/>
    <property type="match status" value="3"/>
</dbReference>